<keyword evidence="6 9" id="KW-0727">SH2 domain</keyword>
<feature type="domain" description="SH2" evidence="13">
    <location>
        <begin position="120"/>
        <end position="230"/>
    </location>
</feature>
<dbReference type="InterPro" id="IPR050198">
    <property type="entry name" value="Non-receptor_tyrosine_kinases"/>
</dbReference>
<evidence type="ECO:0000256" key="6">
    <source>
        <dbReference type="ARBA" id="ARBA00022999"/>
    </source>
</evidence>
<keyword evidence="7 12" id="KW-0829">Tyrosine-protein kinase</keyword>
<dbReference type="Proteomes" id="UP000694388">
    <property type="component" value="Unplaced"/>
</dbReference>
<keyword evidence="17" id="KW-1185">Reference proteome</keyword>
<dbReference type="FunFam" id="1.10.510.10:FF:000318">
    <property type="entry name" value="Tyrosine-protein kinase"/>
    <property type="match status" value="1"/>
</dbReference>
<evidence type="ECO:0000256" key="5">
    <source>
        <dbReference type="ARBA" id="ARBA00022840"/>
    </source>
</evidence>
<dbReference type="SUPFAM" id="SSF56112">
    <property type="entry name" value="Protein kinase-like (PK-like)"/>
    <property type="match status" value="1"/>
</dbReference>
<evidence type="ECO:0000256" key="12">
    <source>
        <dbReference type="RuleBase" id="RU362096"/>
    </source>
</evidence>
<evidence type="ECO:0000256" key="7">
    <source>
        <dbReference type="ARBA" id="ARBA00023137"/>
    </source>
</evidence>
<feature type="binding site" evidence="11">
    <location>
        <position position="280"/>
    </location>
    <ligand>
        <name>ATP</name>
        <dbReference type="ChEBI" id="CHEBI:30616"/>
    </ligand>
</feature>
<sequence length="510" mass="56965">MNDLLSLQTTYDSPSAFPPGHISPSPASQSIYLLGLSCGMDNCSCTVDACSDGGSEALASYNARPGSSGGSANGLGPNVPSGPSFFVALFDYEARTVEDLTFHKGDVLRVDDPMVLDSWWYAGLVTCLHGWIPANFVARLQSIEAEPPVKLLLAPVNDHGAFLIRESESKKNAYALSVRDGDQIRHYHIQPLENGCFTINKRQIFSNLYDLVQHHSHEGNGLKCLLHSPCLPVTFGLSYNTVDQWEVERTSLSLLRQLGAGQFGEVYEGLWNNTTPVAVKTLKSEFLAEAHIMKKFTHPNLIQLYAVCTLKEPIYIITELMVNGSLLHCLQSPDGKNLKMAHLINMAVQVASGMAYLEHQNYIHRDLAARNILVGENLTCKVADFGLARVIKDDEYIAREGGKFPVKWTAPEAANYNRFTIKSDVWSFGILLYEIVTYGKVPYAGMANSEVLMEVERGYRLSCPPACPRDFYSIMRDCWRRDEEKRPSFHHLEHRLEDLITDYSEPHDPE</sequence>
<reference evidence="16" key="2">
    <citation type="submission" date="2025-09" db="UniProtKB">
        <authorList>
            <consortium name="Ensembl"/>
        </authorList>
    </citation>
    <scope>IDENTIFICATION</scope>
</reference>
<dbReference type="InterPro" id="IPR001452">
    <property type="entry name" value="SH3_domain"/>
</dbReference>
<dbReference type="PRINTS" id="PR00109">
    <property type="entry name" value="TYRKINASE"/>
</dbReference>
<organism evidence="16 17">
    <name type="scientific">Eptatretus burgeri</name>
    <name type="common">Inshore hagfish</name>
    <dbReference type="NCBI Taxonomy" id="7764"/>
    <lineage>
        <taxon>Eukaryota</taxon>
        <taxon>Metazoa</taxon>
        <taxon>Chordata</taxon>
        <taxon>Craniata</taxon>
        <taxon>Vertebrata</taxon>
        <taxon>Cyclostomata</taxon>
        <taxon>Myxini</taxon>
        <taxon>Myxiniformes</taxon>
        <taxon>Myxinidae</taxon>
        <taxon>Eptatretinae</taxon>
        <taxon>Eptatretus</taxon>
    </lineage>
</organism>
<dbReference type="SMART" id="SM00252">
    <property type="entry name" value="SH2"/>
    <property type="match status" value="1"/>
</dbReference>
<dbReference type="GeneTree" id="ENSGT00940000156987"/>
<evidence type="ECO:0000256" key="11">
    <source>
        <dbReference type="PROSITE-ProRule" id="PRU10141"/>
    </source>
</evidence>
<evidence type="ECO:0000256" key="3">
    <source>
        <dbReference type="ARBA" id="ARBA00022741"/>
    </source>
</evidence>
<evidence type="ECO:0000259" key="14">
    <source>
        <dbReference type="PROSITE" id="PS50002"/>
    </source>
</evidence>
<dbReference type="PROSITE" id="PS50001">
    <property type="entry name" value="SH2"/>
    <property type="match status" value="1"/>
</dbReference>
<evidence type="ECO:0000259" key="15">
    <source>
        <dbReference type="PROSITE" id="PS50011"/>
    </source>
</evidence>
<evidence type="ECO:0000313" key="17">
    <source>
        <dbReference type="Proteomes" id="UP000694388"/>
    </source>
</evidence>
<evidence type="ECO:0000259" key="13">
    <source>
        <dbReference type="PROSITE" id="PS50001"/>
    </source>
</evidence>
<dbReference type="PROSITE" id="PS50002">
    <property type="entry name" value="SH3"/>
    <property type="match status" value="1"/>
</dbReference>
<dbReference type="Gene3D" id="1.10.510.10">
    <property type="entry name" value="Transferase(Phosphotransferase) domain 1"/>
    <property type="match status" value="1"/>
</dbReference>
<dbReference type="PROSITE" id="PS50011">
    <property type="entry name" value="PROTEIN_KINASE_DOM"/>
    <property type="match status" value="1"/>
</dbReference>
<dbReference type="Pfam" id="PF07714">
    <property type="entry name" value="PK_Tyr_Ser-Thr"/>
    <property type="match status" value="1"/>
</dbReference>
<dbReference type="GO" id="GO:0004715">
    <property type="term" value="F:non-membrane spanning protein tyrosine kinase activity"/>
    <property type="evidence" value="ECO:0007669"/>
    <property type="project" value="UniProtKB-EC"/>
</dbReference>
<dbReference type="SUPFAM" id="SSF55550">
    <property type="entry name" value="SH2 domain"/>
    <property type="match status" value="1"/>
</dbReference>
<dbReference type="SMART" id="SM00326">
    <property type="entry name" value="SH3"/>
    <property type="match status" value="1"/>
</dbReference>
<dbReference type="InterPro" id="IPR000980">
    <property type="entry name" value="SH2"/>
</dbReference>
<proteinExistence type="inferred from homology"/>
<dbReference type="PANTHER" id="PTHR24418">
    <property type="entry name" value="TYROSINE-PROTEIN KINASE"/>
    <property type="match status" value="1"/>
</dbReference>
<evidence type="ECO:0000313" key="16">
    <source>
        <dbReference type="Ensembl" id="ENSEBUP00000000761.1"/>
    </source>
</evidence>
<dbReference type="InterPro" id="IPR011009">
    <property type="entry name" value="Kinase-like_dom_sf"/>
</dbReference>
<evidence type="ECO:0000256" key="9">
    <source>
        <dbReference type="PROSITE-ProRule" id="PRU00191"/>
    </source>
</evidence>
<dbReference type="InterPro" id="IPR000719">
    <property type="entry name" value="Prot_kinase_dom"/>
</dbReference>
<evidence type="ECO:0000256" key="1">
    <source>
        <dbReference type="ARBA" id="ARBA00022443"/>
    </source>
</evidence>
<keyword evidence="2 12" id="KW-0808">Transferase</keyword>
<dbReference type="SMART" id="SM00219">
    <property type="entry name" value="TyrKc"/>
    <property type="match status" value="1"/>
</dbReference>
<dbReference type="InterPro" id="IPR008266">
    <property type="entry name" value="Tyr_kinase_AS"/>
</dbReference>
<accession>A0A8C4ND40</accession>
<dbReference type="AlphaFoldDB" id="A0A8C4ND40"/>
<dbReference type="CDD" id="cd11845">
    <property type="entry name" value="SH3_Src_like"/>
    <property type="match status" value="1"/>
</dbReference>
<dbReference type="InterPro" id="IPR020635">
    <property type="entry name" value="Tyr_kinase_cat_dom"/>
</dbReference>
<dbReference type="SUPFAM" id="SSF50044">
    <property type="entry name" value="SH3-domain"/>
    <property type="match status" value="1"/>
</dbReference>
<dbReference type="Ensembl" id="ENSEBUT00000001067.1">
    <property type="protein sequence ID" value="ENSEBUP00000000761.1"/>
    <property type="gene ID" value="ENSEBUG00000000744.1"/>
</dbReference>
<dbReference type="Gene3D" id="2.30.30.40">
    <property type="entry name" value="SH3 Domains"/>
    <property type="match status" value="1"/>
</dbReference>
<evidence type="ECO:0000256" key="8">
    <source>
        <dbReference type="ARBA" id="ARBA00051245"/>
    </source>
</evidence>
<dbReference type="PROSITE" id="PS00107">
    <property type="entry name" value="PROTEIN_KINASE_ATP"/>
    <property type="match status" value="1"/>
</dbReference>
<feature type="domain" description="Protein kinase" evidence="15">
    <location>
        <begin position="252"/>
        <end position="497"/>
    </location>
</feature>
<feature type="domain" description="SH3" evidence="14">
    <location>
        <begin position="81"/>
        <end position="142"/>
    </location>
</feature>
<reference evidence="16" key="1">
    <citation type="submission" date="2025-08" db="UniProtKB">
        <authorList>
            <consortium name="Ensembl"/>
        </authorList>
    </citation>
    <scope>IDENTIFICATION</scope>
</reference>
<evidence type="ECO:0000256" key="10">
    <source>
        <dbReference type="PROSITE-ProRule" id="PRU00192"/>
    </source>
</evidence>
<keyword evidence="4 12" id="KW-0418">Kinase</keyword>
<dbReference type="GO" id="GO:0005524">
    <property type="term" value="F:ATP binding"/>
    <property type="evidence" value="ECO:0007669"/>
    <property type="project" value="UniProtKB-UniRule"/>
</dbReference>
<dbReference type="InterPro" id="IPR036860">
    <property type="entry name" value="SH2_dom_sf"/>
</dbReference>
<dbReference type="Gene3D" id="3.30.505.10">
    <property type="entry name" value="SH2 domain"/>
    <property type="match status" value="1"/>
</dbReference>
<protein>
    <recommendedName>
        <fullName evidence="12">Tyrosine-protein kinase</fullName>
        <ecNumber evidence="12">2.7.10.2</ecNumber>
    </recommendedName>
</protein>
<dbReference type="PROSITE" id="PS00109">
    <property type="entry name" value="PROTEIN_KINASE_TYR"/>
    <property type="match status" value="1"/>
</dbReference>
<keyword evidence="1 10" id="KW-0728">SH3 domain</keyword>
<dbReference type="EC" id="2.7.10.2" evidence="12"/>
<keyword evidence="3 11" id="KW-0547">Nucleotide-binding</keyword>
<keyword evidence="5 11" id="KW-0067">ATP-binding</keyword>
<name>A0A8C4ND40_EPTBU</name>
<dbReference type="PRINTS" id="PR00401">
    <property type="entry name" value="SH2DOMAIN"/>
</dbReference>
<dbReference type="PRINTS" id="PR00452">
    <property type="entry name" value="SH3DOMAIN"/>
</dbReference>
<dbReference type="Pfam" id="PF00017">
    <property type="entry name" value="SH2"/>
    <property type="match status" value="1"/>
</dbReference>
<comment type="similarity">
    <text evidence="12">Belongs to the protein kinase superfamily. Tyr protein kinase family.</text>
</comment>
<evidence type="ECO:0000256" key="4">
    <source>
        <dbReference type="ARBA" id="ARBA00022777"/>
    </source>
</evidence>
<evidence type="ECO:0000256" key="2">
    <source>
        <dbReference type="ARBA" id="ARBA00022679"/>
    </source>
</evidence>
<dbReference type="OMA" id="RHYHIQP"/>
<dbReference type="FunFam" id="3.30.200.20:FF:000053">
    <property type="entry name" value="Tyrosine-protein kinase"/>
    <property type="match status" value="1"/>
</dbReference>
<dbReference type="InterPro" id="IPR001245">
    <property type="entry name" value="Ser-Thr/Tyr_kinase_cat_dom"/>
</dbReference>
<dbReference type="Pfam" id="PF14604">
    <property type="entry name" value="SH3_9"/>
    <property type="match status" value="1"/>
</dbReference>
<dbReference type="InterPro" id="IPR036028">
    <property type="entry name" value="SH3-like_dom_sf"/>
</dbReference>
<comment type="catalytic activity">
    <reaction evidence="8 12">
        <text>L-tyrosyl-[protein] + ATP = O-phospho-L-tyrosyl-[protein] + ADP + H(+)</text>
        <dbReference type="Rhea" id="RHEA:10596"/>
        <dbReference type="Rhea" id="RHEA-COMP:10136"/>
        <dbReference type="Rhea" id="RHEA-COMP:20101"/>
        <dbReference type="ChEBI" id="CHEBI:15378"/>
        <dbReference type="ChEBI" id="CHEBI:30616"/>
        <dbReference type="ChEBI" id="CHEBI:46858"/>
        <dbReference type="ChEBI" id="CHEBI:61978"/>
        <dbReference type="ChEBI" id="CHEBI:456216"/>
        <dbReference type="EC" id="2.7.10.2"/>
    </reaction>
</comment>
<dbReference type="InterPro" id="IPR017441">
    <property type="entry name" value="Protein_kinase_ATP_BS"/>
</dbReference>